<protein>
    <submittedName>
        <fullName evidence="4">Carboxylesterase</fullName>
    </submittedName>
</protein>
<dbReference type="PANTHER" id="PTHR10655:SF17">
    <property type="entry name" value="LYSOPHOSPHOLIPASE-LIKE PROTEIN 1"/>
    <property type="match status" value="1"/>
</dbReference>
<dbReference type="Gene3D" id="3.40.50.1820">
    <property type="entry name" value="alpha/beta hydrolase"/>
    <property type="match status" value="1"/>
</dbReference>
<dbReference type="OrthoDB" id="9801763at2"/>
<evidence type="ECO:0000256" key="1">
    <source>
        <dbReference type="ARBA" id="ARBA00006499"/>
    </source>
</evidence>
<dbReference type="Proteomes" id="UP000307749">
    <property type="component" value="Unassembled WGS sequence"/>
</dbReference>
<keyword evidence="5" id="KW-1185">Reference proteome</keyword>
<dbReference type="STRING" id="993689.GCA_002077135_01123"/>
<dbReference type="InterPro" id="IPR029058">
    <property type="entry name" value="AB_hydrolase_fold"/>
</dbReference>
<comment type="similarity">
    <text evidence="1">Belongs to the AB hydrolase superfamily. AB hydrolase 2 family.</text>
</comment>
<reference evidence="4 5" key="1">
    <citation type="submission" date="2017-02" db="EMBL/GenBank/DDBJ databases">
        <title>Whole genome sequencing of Metallibacterium scheffleri DSM 24874 (T).</title>
        <authorList>
            <person name="Kumar S."/>
            <person name="Patil P."/>
            <person name="Patil P.B."/>
        </authorList>
    </citation>
    <scope>NUCLEOTIDE SEQUENCE [LARGE SCALE GENOMIC DNA]</scope>
    <source>
        <strain evidence="4 5">DSM 24874</strain>
    </source>
</reference>
<dbReference type="GO" id="GO:0016787">
    <property type="term" value="F:hydrolase activity"/>
    <property type="evidence" value="ECO:0007669"/>
    <property type="project" value="UniProtKB-KW"/>
</dbReference>
<sequence>MDTRQAPELLPAVEIASGPSPRHSIIWLHGLGADGHDFAPIVPELTRGLAPLRFVFPHAPQRAVTINGGLRMRAWYDIRSFDLGHRADEAGLRESMAQVEALIEHERNAHGIAADKVFLAGFSQGGAVALCAALRHAQPLAGVIALSTYMPLADQLASERSAANAHLPVFMGHGSLDPVVPQVLGAAARDALGALGHTVDWHSYTMAHAVLPQEIADLRAWLARRMGD</sequence>
<dbReference type="InterPro" id="IPR050565">
    <property type="entry name" value="LYPA1-2/EST-like"/>
</dbReference>
<comment type="caution">
    <text evidence="4">The sequence shown here is derived from an EMBL/GenBank/DDBJ whole genome shotgun (WGS) entry which is preliminary data.</text>
</comment>
<name>A0A4V3UTQ8_9GAMM</name>
<proteinExistence type="inferred from homology"/>
<dbReference type="Pfam" id="PF02230">
    <property type="entry name" value="Abhydrolase_2"/>
    <property type="match status" value="1"/>
</dbReference>
<evidence type="ECO:0000313" key="5">
    <source>
        <dbReference type="Proteomes" id="UP000307749"/>
    </source>
</evidence>
<evidence type="ECO:0000256" key="2">
    <source>
        <dbReference type="ARBA" id="ARBA00022801"/>
    </source>
</evidence>
<feature type="domain" description="Phospholipase/carboxylesterase/thioesterase" evidence="3">
    <location>
        <begin position="17"/>
        <end position="222"/>
    </location>
</feature>
<organism evidence="4 5">
    <name type="scientific">Metallibacterium scheffleri</name>
    <dbReference type="NCBI Taxonomy" id="993689"/>
    <lineage>
        <taxon>Bacteria</taxon>
        <taxon>Pseudomonadati</taxon>
        <taxon>Pseudomonadota</taxon>
        <taxon>Gammaproteobacteria</taxon>
        <taxon>Lysobacterales</taxon>
        <taxon>Rhodanobacteraceae</taxon>
        <taxon>Metallibacterium</taxon>
    </lineage>
</organism>
<dbReference type="EMBL" id="MWQO01000011">
    <property type="protein sequence ID" value="THD11551.1"/>
    <property type="molecule type" value="Genomic_DNA"/>
</dbReference>
<keyword evidence="2" id="KW-0378">Hydrolase</keyword>
<dbReference type="InterPro" id="IPR003140">
    <property type="entry name" value="PLipase/COase/thioEstase"/>
</dbReference>
<dbReference type="SUPFAM" id="SSF53474">
    <property type="entry name" value="alpha/beta-Hydrolases"/>
    <property type="match status" value="1"/>
</dbReference>
<dbReference type="PANTHER" id="PTHR10655">
    <property type="entry name" value="LYSOPHOSPHOLIPASE-RELATED"/>
    <property type="match status" value="1"/>
</dbReference>
<dbReference type="RefSeq" id="WP_081126442.1">
    <property type="nucleotide sequence ID" value="NZ_LDOS01000001.1"/>
</dbReference>
<evidence type="ECO:0000259" key="3">
    <source>
        <dbReference type="Pfam" id="PF02230"/>
    </source>
</evidence>
<dbReference type="AlphaFoldDB" id="A0A4V3UTQ8"/>
<gene>
    <name evidence="4" type="ORF">B1806_03230</name>
</gene>
<accession>A0A4V3UTQ8</accession>
<evidence type="ECO:0000313" key="4">
    <source>
        <dbReference type="EMBL" id="THD11551.1"/>
    </source>
</evidence>